<evidence type="ECO:0000313" key="3">
    <source>
        <dbReference type="WBParaSite" id="PTRK_0001444700.1"/>
    </source>
</evidence>
<feature type="region of interest" description="Disordered" evidence="1">
    <location>
        <begin position="1"/>
        <end position="32"/>
    </location>
</feature>
<feature type="compositionally biased region" description="Basic residues" evidence="1">
    <location>
        <begin position="1"/>
        <end position="11"/>
    </location>
</feature>
<feature type="region of interest" description="Disordered" evidence="1">
    <location>
        <begin position="56"/>
        <end position="208"/>
    </location>
</feature>
<keyword evidence="2" id="KW-1185">Reference proteome</keyword>
<dbReference type="Proteomes" id="UP000038045">
    <property type="component" value="Unplaced"/>
</dbReference>
<evidence type="ECO:0000256" key="1">
    <source>
        <dbReference type="SAM" id="MobiDB-lite"/>
    </source>
</evidence>
<accession>A0A0N4ZZN7</accession>
<reference evidence="3" key="1">
    <citation type="submission" date="2017-02" db="UniProtKB">
        <authorList>
            <consortium name="WormBaseParasite"/>
        </authorList>
    </citation>
    <scope>IDENTIFICATION</scope>
</reference>
<evidence type="ECO:0000313" key="2">
    <source>
        <dbReference type="Proteomes" id="UP000038045"/>
    </source>
</evidence>
<feature type="compositionally biased region" description="Basic and acidic residues" evidence="1">
    <location>
        <begin position="195"/>
        <end position="208"/>
    </location>
</feature>
<feature type="compositionally biased region" description="Basic and acidic residues" evidence="1">
    <location>
        <begin position="97"/>
        <end position="107"/>
    </location>
</feature>
<protein>
    <submittedName>
        <fullName evidence="3">LigA</fullName>
    </submittedName>
</protein>
<name>A0A0N4ZZN7_PARTI</name>
<proteinExistence type="predicted"/>
<feature type="compositionally biased region" description="Basic residues" evidence="1">
    <location>
        <begin position="172"/>
        <end position="181"/>
    </location>
</feature>
<dbReference type="AlphaFoldDB" id="A0A0N4ZZN7"/>
<feature type="compositionally biased region" description="Basic residues" evidence="1">
    <location>
        <begin position="56"/>
        <end position="90"/>
    </location>
</feature>
<sequence>MGGGRRLSRLHGHADRSVGRGGQGLLSGGRLQIRHGGRRRLLPAFPARLLSAPGHHRLVRRVRPSGRPARRGPVPHRRRPLLGRHLRRQRALSPQRRAPDARRAGPDHRRRRRPCAGFASPLPDGGSEGRSRASVTGRNSEPGRGGCAARPFPRPAFGRGVALEGRPAVHERGHRRARRRDPLRLQPVSIRRGRGAVDPRLRPPDLRP</sequence>
<dbReference type="WBParaSite" id="PTRK_0001444700.1">
    <property type="protein sequence ID" value="PTRK_0001444700.1"/>
    <property type="gene ID" value="PTRK_0001444700"/>
</dbReference>
<organism evidence="2 3">
    <name type="scientific">Parastrongyloides trichosuri</name>
    <name type="common">Possum-specific nematode worm</name>
    <dbReference type="NCBI Taxonomy" id="131310"/>
    <lineage>
        <taxon>Eukaryota</taxon>
        <taxon>Metazoa</taxon>
        <taxon>Ecdysozoa</taxon>
        <taxon>Nematoda</taxon>
        <taxon>Chromadorea</taxon>
        <taxon>Rhabditida</taxon>
        <taxon>Tylenchina</taxon>
        <taxon>Panagrolaimomorpha</taxon>
        <taxon>Strongyloidoidea</taxon>
        <taxon>Strongyloididae</taxon>
        <taxon>Parastrongyloides</taxon>
    </lineage>
</organism>